<evidence type="ECO:0000256" key="13">
    <source>
        <dbReference type="ARBA" id="ARBA00034078"/>
    </source>
</evidence>
<keyword evidence="9" id="KW-0560">Oxidoreductase</keyword>
<keyword evidence="16" id="KW-1185">Reference proteome</keyword>
<evidence type="ECO:0000256" key="2">
    <source>
        <dbReference type="ARBA" id="ARBA00001966"/>
    </source>
</evidence>
<proteinExistence type="inferred from homology"/>
<reference evidence="15 16" key="1">
    <citation type="submission" date="2016-10" db="EMBL/GenBank/DDBJ databases">
        <authorList>
            <person name="de Groot N.N."/>
        </authorList>
    </citation>
    <scope>NUCLEOTIDE SEQUENCE [LARGE SCALE GENOMIC DNA]</scope>
    <source>
        <strain evidence="15 16">SLAS-1</strain>
    </source>
</reference>
<evidence type="ECO:0000313" key="15">
    <source>
        <dbReference type="EMBL" id="SDL79656.1"/>
    </source>
</evidence>
<dbReference type="AlphaFoldDB" id="A0A1G9MZB3"/>
<evidence type="ECO:0000259" key="14">
    <source>
        <dbReference type="PROSITE" id="PS51379"/>
    </source>
</evidence>
<dbReference type="PANTHER" id="PTHR11921:SF29">
    <property type="entry name" value="SUCCINATE DEHYDROGENASE [UBIQUINONE] IRON-SULFUR SUBUNIT, MITOCHONDRIAL"/>
    <property type="match status" value="1"/>
</dbReference>
<evidence type="ECO:0000256" key="9">
    <source>
        <dbReference type="ARBA" id="ARBA00023002"/>
    </source>
</evidence>
<dbReference type="InterPro" id="IPR025192">
    <property type="entry name" value="Succ_DH/fum_Rdtase_N"/>
</dbReference>
<comment type="cofactor">
    <cofactor evidence="2">
        <name>[4Fe-4S] cluster</name>
        <dbReference type="ChEBI" id="CHEBI:49883"/>
    </cofactor>
</comment>
<keyword evidence="11" id="KW-0411">Iron-sulfur</keyword>
<protein>
    <recommendedName>
        <fullName evidence="4">succinate dehydrogenase</fullName>
        <ecNumber evidence="4">1.3.5.1</ecNumber>
    </recommendedName>
</protein>
<evidence type="ECO:0000256" key="5">
    <source>
        <dbReference type="ARBA" id="ARBA00022485"/>
    </source>
</evidence>
<dbReference type="Pfam" id="PF13085">
    <property type="entry name" value="Fer2_3"/>
    <property type="match status" value="1"/>
</dbReference>
<dbReference type="Pfam" id="PF13187">
    <property type="entry name" value="Fer4_9"/>
    <property type="match status" value="1"/>
</dbReference>
<dbReference type="Proteomes" id="UP000199476">
    <property type="component" value="Unassembled WGS sequence"/>
</dbReference>
<dbReference type="InterPro" id="IPR017900">
    <property type="entry name" value="4Fe4S_Fe_S_CS"/>
</dbReference>
<dbReference type="NCBIfam" id="TIGR00384">
    <property type="entry name" value="dhsB"/>
    <property type="match status" value="1"/>
</dbReference>
<dbReference type="PROSITE" id="PS51379">
    <property type="entry name" value="4FE4S_FER_2"/>
    <property type="match status" value="2"/>
</dbReference>
<evidence type="ECO:0000313" key="16">
    <source>
        <dbReference type="Proteomes" id="UP000199476"/>
    </source>
</evidence>
<dbReference type="Gene3D" id="1.10.1060.10">
    <property type="entry name" value="Alpha-helical ferredoxin"/>
    <property type="match status" value="1"/>
</dbReference>
<evidence type="ECO:0000256" key="11">
    <source>
        <dbReference type="ARBA" id="ARBA00023014"/>
    </source>
</evidence>
<gene>
    <name evidence="15" type="ORF">SAMN04488692_10960</name>
</gene>
<keyword evidence="12" id="KW-0003">3Fe-4S</keyword>
<dbReference type="GO" id="GO:0008177">
    <property type="term" value="F:succinate dehydrogenase (quinone) activity"/>
    <property type="evidence" value="ECO:0007669"/>
    <property type="project" value="UniProtKB-EC"/>
</dbReference>
<comment type="cofactor">
    <cofactor evidence="13">
        <name>[2Fe-2S] cluster</name>
        <dbReference type="ChEBI" id="CHEBI:190135"/>
    </cofactor>
</comment>
<dbReference type="GO" id="GO:0046872">
    <property type="term" value="F:metal ion binding"/>
    <property type="evidence" value="ECO:0007669"/>
    <property type="project" value="UniProtKB-KW"/>
</dbReference>
<dbReference type="Gene3D" id="3.10.20.30">
    <property type="match status" value="1"/>
</dbReference>
<evidence type="ECO:0000256" key="3">
    <source>
        <dbReference type="ARBA" id="ARBA00009433"/>
    </source>
</evidence>
<sequence>MNEKAEVEVYRYFPARDKIPGYDFFEVPFSEGIKVLDVVQHIYRNLDGTLGFDFCCRNSGCGLCGVTVNGDPALLCRRPAEKKMTIKPLQNFPVKKDLKIDRGRFKNQLSRLRLFLERREKPAEEPEKIDMAAFADFKEASRCIGCLNCTAACPAYAENSSHFKGPAVFVQLGRHFFDPRDEISRDLMALSEGVEHCWHCGACIEACPHDLRPQRIIEKIASIE</sequence>
<keyword evidence="8" id="KW-0479">Metal-binding</keyword>
<evidence type="ECO:0000256" key="10">
    <source>
        <dbReference type="ARBA" id="ARBA00023004"/>
    </source>
</evidence>
<evidence type="ECO:0000256" key="6">
    <source>
        <dbReference type="ARBA" id="ARBA00022532"/>
    </source>
</evidence>
<dbReference type="EMBL" id="FNGO01000009">
    <property type="protein sequence ID" value="SDL79656.1"/>
    <property type="molecule type" value="Genomic_DNA"/>
</dbReference>
<evidence type="ECO:0000256" key="7">
    <source>
        <dbReference type="ARBA" id="ARBA00022714"/>
    </source>
</evidence>
<keyword evidence="10" id="KW-0408">Iron</keyword>
<keyword evidence="6" id="KW-0816">Tricarboxylic acid cycle</keyword>
<name>A0A1G9MZB3_9FIRM</name>
<keyword evidence="5" id="KW-0004">4Fe-4S</keyword>
<dbReference type="InterPro" id="IPR012675">
    <property type="entry name" value="Beta-grasp_dom_sf"/>
</dbReference>
<dbReference type="EC" id="1.3.5.1" evidence="4"/>
<dbReference type="PROSITE" id="PS00198">
    <property type="entry name" value="4FE4S_FER_1"/>
    <property type="match status" value="2"/>
</dbReference>
<dbReference type="RefSeq" id="WP_089759827.1">
    <property type="nucleotide sequence ID" value="NZ_FNGO01000009.1"/>
</dbReference>
<dbReference type="STRING" id="321763.SAMN04488692_10960"/>
<keyword evidence="7" id="KW-0001">2Fe-2S</keyword>
<comment type="cofactor">
    <cofactor evidence="1">
        <name>[3Fe-4S] cluster</name>
        <dbReference type="ChEBI" id="CHEBI:21137"/>
    </cofactor>
</comment>
<dbReference type="GO" id="GO:0022904">
    <property type="term" value="P:respiratory electron transport chain"/>
    <property type="evidence" value="ECO:0007669"/>
    <property type="project" value="TreeGrafter"/>
</dbReference>
<dbReference type="GO" id="GO:0051539">
    <property type="term" value="F:4 iron, 4 sulfur cluster binding"/>
    <property type="evidence" value="ECO:0007669"/>
    <property type="project" value="UniProtKB-KW"/>
</dbReference>
<dbReference type="GO" id="GO:0051537">
    <property type="term" value="F:2 iron, 2 sulfur cluster binding"/>
    <property type="evidence" value="ECO:0007669"/>
    <property type="project" value="UniProtKB-KW"/>
</dbReference>
<feature type="domain" description="4Fe-4S ferredoxin-type" evidence="14">
    <location>
        <begin position="188"/>
        <end position="219"/>
    </location>
</feature>
<comment type="similarity">
    <text evidence="3">Belongs to the succinate dehydrogenase/fumarate reductase iron-sulfur protein family.</text>
</comment>
<evidence type="ECO:0000256" key="4">
    <source>
        <dbReference type="ARBA" id="ARBA00012792"/>
    </source>
</evidence>
<dbReference type="InterPro" id="IPR004489">
    <property type="entry name" value="Succ_DH/fum_Rdtase_Fe-S"/>
</dbReference>
<dbReference type="GO" id="GO:0051538">
    <property type="term" value="F:3 iron, 4 sulfur cluster binding"/>
    <property type="evidence" value="ECO:0007669"/>
    <property type="project" value="UniProtKB-KW"/>
</dbReference>
<dbReference type="SUPFAM" id="SSF46548">
    <property type="entry name" value="alpha-helical ferredoxin"/>
    <property type="match status" value="1"/>
</dbReference>
<dbReference type="GO" id="GO:0009055">
    <property type="term" value="F:electron transfer activity"/>
    <property type="evidence" value="ECO:0007669"/>
    <property type="project" value="InterPro"/>
</dbReference>
<dbReference type="GO" id="GO:0006099">
    <property type="term" value="P:tricarboxylic acid cycle"/>
    <property type="evidence" value="ECO:0007669"/>
    <property type="project" value="UniProtKB-KW"/>
</dbReference>
<organism evidence="15 16">
    <name type="scientific">Halarsenatibacter silvermanii</name>
    <dbReference type="NCBI Taxonomy" id="321763"/>
    <lineage>
        <taxon>Bacteria</taxon>
        <taxon>Bacillati</taxon>
        <taxon>Bacillota</taxon>
        <taxon>Clostridia</taxon>
        <taxon>Halanaerobiales</taxon>
        <taxon>Halarsenatibacteraceae</taxon>
        <taxon>Halarsenatibacter</taxon>
    </lineage>
</organism>
<dbReference type="SUPFAM" id="SSF54292">
    <property type="entry name" value="2Fe-2S ferredoxin-like"/>
    <property type="match status" value="1"/>
</dbReference>
<evidence type="ECO:0000256" key="8">
    <source>
        <dbReference type="ARBA" id="ARBA00022723"/>
    </source>
</evidence>
<dbReference type="OrthoDB" id="9804391at2"/>
<dbReference type="InterPro" id="IPR050573">
    <property type="entry name" value="SDH/FRD_Iron-Sulfur"/>
</dbReference>
<dbReference type="PANTHER" id="PTHR11921">
    <property type="entry name" value="SUCCINATE DEHYDROGENASE IRON-SULFUR PROTEIN"/>
    <property type="match status" value="1"/>
</dbReference>
<evidence type="ECO:0000256" key="1">
    <source>
        <dbReference type="ARBA" id="ARBA00001927"/>
    </source>
</evidence>
<evidence type="ECO:0000256" key="12">
    <source>
        <dbReference type="ARBA" id="ARBA00023291"/>
    </source>
</evidence>
<feature type="domain" description="4Fe-4S ferredoxin-type" evidence="14">
    <location>
        <begin position="134"/>
        <end position="163"/>
    </location>
</feature>
<dbReference type="InterPro" id="IPR036010">
    <property type="entry name" value="2Fe-2S_ferredoxin-like_sf"/>
</dbReference>
<dbReference type="InterPro" id="IPR017896">
    <property type="entry name" value="4Fe4S_Fe-S-bd"/>
</dbReference>
<dbReference type="InterPro" id="IPR009051">
    <property type="entry name" value="Helical_ferredxn"/>
</dbReference>
<accession>A0A1G9MZB3</accession>